<dbReference type="InterPro" id="IPR042208">
    <property type="entry name" value="D-ser_dehydrat-like_sf"/>
</dbReference>
<evidence type="ECO:0000313" key="4">
    <source>
        <dbReference type="EMBL" id="CAI8031254.1"/>
    </source>
</evidence>
<dbReference type="InterPro" id="IPR029066">
    <property type="entry name" value="PLP-binding_barrel"/>
</dbReference>
<keyword evidence="2" id="KW-0456">Lyase</keyword>
<gene>
    <name evidence="4" type="ORF">GBAR_LOCUS17744</name>
</gene>
<dbReference type="PANTHER" id="PTHR28004:SF2">
    <property type="entry name" value="D-SERINE DEHYDRATASE"/>
    <property type="match status" value="1"/>
</dbReference>
<dbReference type="Pfam" id="PF14031">
    <property type="entry name" value="D-ser_dehydrat"/>
    <property type="match status" value="1"/>
</dbReference>
<proteinExistence type="inferred from homology"/>
<comment type="similarity">
    <text evidence="1">Belongs to the DSD1 family.</text>
</comment>
<feature type="domain" description="D-serine dehydratase-like" evidence="3">
    <location>
        <begin position="261"/>
        <end position="349"/>
    </location>
</feature>
<protein>
    <submittedName>
        <fullName evidence="4">3-hydroxy-D-aspartate aldolase</fullName>
    </submittedName>
</protein>
<dbReference type="InterPro" id="IPR051466">
    <property type="entry name" value="D-amino_acid_metab_enzyme"/>
</dbReference>
<dbReference type="Proteomes" id="UP001174909">
    <property type="component" value="Unassembled WGS sequence"/>
</dbReference>
<dbReference type="PANTHER" id="PTHR28004">
    <property type="entry name" value="ZGC:162816-RELATED"/>
    <property type="match status" value="1"/>
</dbReference>
<evidence type="ECO:0000313" key="5">
    <source>
        <dbReference type="Proteomes" id="UP001174909"/>
    </source>
</evidence>
<dbReference type="EMBL" id="CASHTH010002526">
    <property type="protein sequence ID" value="CAI8031254.1"/>
    <property type="molecule type" value="Genomic_DNA"/>
</dbReference>
<name>A0AA35WSJ3_GEOBA</name>
<dbReference type="SMART" id="SM01119">
    <property type="entry name" value="D-ser_dehydrat"/>
    <property type="match status" value="1"/>
</dbReference>
<evidence type="ECO:0000256" key="1">
    <source>
        <dbReference type="ARBA" id="ARBA00005323"/>
    </source>
</evidence>
<accession>A0AA35WSJ3</accession>
<reference evidence="4" key="1">
    <citation type="submission" date="2023-03" db="EMBL/GenBank/DDBJ databases">
        <authorList>
            <person name="Steffen K."/>
            <person name="Cardenas P."/>
        </authorList>
    </citation>
    <scope>NUCLEOTIDE SEQUENCE</scope>
</reference>
<organism evidence="4 5">
    <name type="scientific">Geodia barretti</name>
    <name type="common">Barrett's horny sponge</name>
    <dbReference type="NCBI Taxonomy" id="519541"/>
    <lineage>
        <taxon>Eukaryota</taxon>
        <taxon>Metazoa</taxon>
        <taxon>Porifera</taxon>
        <taxon>Demospongiae</taxon>
        <taxon>Heteroscleromorpha</taxon>
        <taxon>Tetractinellida</taxon>
        <taxon>Astrophorina</taxon>
        <taxon>Geodiidae</taxon>
        <taxon>Geodia</taxon>
    </lineage>
</organism>
<dbReference type="GO" id="GO:0036088">
    <property type="term" value="P:D-serine catabolic process"/>
    <property type="evidence" value="ECO:0007669"/>
    <property type="project" value="TreeGrafter"/>
</dbReference>
<sequence>MENYRPLIGTDISDLDTPCLLIDIDALERNYQLIADTYRDTDCKMRAHIKNLKSPMLAHMQIRVGGTVGGVCAAKVSEAEAMVEGGIDDVLIPNQVVSPDKIARLCNLAKRAKMMVAADNSDNLQAISDAASKMDVSIGVVIEVDTQMERAGIRATEQGVALAKVADSLPGVDFRGVMSHQTLAGQPDRETRFIEGPRFIQKTLDVKDAIEAEGIAVEVVSAGESWTYDICPTIPGVTEVEGGTYALMSHAYAYMDEFEYAGMILGTVTSTPRPGVAVGDTGSRCLASPSGVLPEVLGIDGVRVDSLGANHIVLKSEGDMPLQLGDKFQLISGQQDIMVNRWDQFIGVRNGKVEAIWDITARGCHN</sequence>
<dbReference type="InterPro" id="IPR026956">
    <property type="entry name" value="D-ser_dehydrat-like_dom"/>
</dbReference>
<dbReference type="InterPro" id="IPR001608">
    <property type="entry name" value="Ala_racemase_N"/>
</dbReference>
<keyword evidence="5" id="KW-1185">Reference proteome</keyword>
<dbReference type="Pfam" id="PF01168">
    <property type="entry name" value="Ala_racemase_N"/>
    <property type="match status" value="1"/>
</dbReference>
<dbReference type="Gene3D" id="3.20.20.10">
    <property type="entry name" value="Alanine racemase"/>
    <property type="match status" value="1"/>
</dbReference>
<dbReference type="AlphaFoldDB" id="A0AA35WSJ3"/>
<dbReference type="GO" id="GO:0008721">
    <property type="term" value="F:D-serine ammonia-lyase activity"/>
    <property type="evidence" value="ECO:0007669"/>
    <property type="project" value="TreeGrafter"/>
</dbReference>
<dbReference type="SUPFAM" id="SSF51419">
    <property type="entry name" value="PLP-binding barrel"/>
    <property type="match status" value="1"/>
</dbReference>
<evidence type="ECO:0000259" key="3">
    <source>
        <dbReference type="SMART" id="SM01119"/>
    </source>
</evidence>
<evidence type="ECO:0000256" key="2">
    <source>
        <dbReference type="ARBA" id="ARBA00023239"/>
    </source>
</evidence>
<comment type="caution">
    <text evidence="4">The sequence shown here is derived from an EMBL/GenBank/DDBJ whole genome shotgun (WGS) entry which is preliminary data.</text>
</comment>
<dbReference type="Gene3D" id="2.40.37.20">
    <property type="entry name" value="D-serine dehydratase-like domain"/>
    <property type="match status" value="1"/>
</dbReference>